<evidence type="ECO:0000256" key="5">
    <source>
        <dbReference type="ARBA" id="ARBA00022692"/>
    </source>
</evidence>
<dbReference type="GO" id="GO:0050650">
    <property type="term" value="P:chondroitin sulfate proteoglycan biosynthetic process"/>
    <property type="evidence" value="ECO:0007669"/>
    <property type="project" value="TreeGrafter"/>
</dbReference>
<comment type="caution">
    <text evidence="15">The sequence shown here is derived from an EMBL/GenBank/DDBJ whole genome shotgun (WGS) entry which is preliminary data.</text>
</comment>
<dbReference type="GO" id="GO:0030158">
    <property type="term" value="F:protein xylosyltransferase activity"/>
    <property type="evidence" value="ECO:0007669"/>
    <property type="project" value="InterPro"/>
</dbReference>
<evidence type="ECO:0000256" key="7">
    <source>
        <dbReference type="ARBA" id="ARBA00022824"/>
    </source>
</evidence>
<evidence type="ECO:0000256" key="8">
    <source>
        <dbReference type="ARBA" id="ARBA00022968"/>
    </source>
</evidence>
<evidence type="ECO:0000256" key="12">
    <source>
        <dbReference type="ARBA" id="ARBA00023157"/>
    </source>
</evidence>
<dbReference type="GO" id="GO:0046872">
    <property type="term" value="F:metal ion binding"/>
    <property type="evidence" value="ECO:0007669"/>
    <property type="project" value="UniProtKB-KW"/>
</dbReference>
<organism evidence="15 16">
    <name type="scientific">Solirubrobacter pauli</name>
    <dbReference type="NCBI Taxonomy" id="166793"/>
    <lineage>
        <taxon>Bacteria</taxon>
        <taxon>Bacillati</taxon>
        <taxon>Actinomycetota</taxon>
        <taxon>Thermoleophilia</taxon>
        <taxon>Solirubrobacterales</taxon>
        <taxon>Solirubrobacteraceae</taxon>
        <taxon>Solirubrobacter</taxon>
    </lineage>
</organism>
<dbReference type="Proteomes" id="UP000278962">
    <property type="component" value="Unassembled WGS sequence"/>
</dbReference>
<dbReference type="AlphaFoldDB" id="A0A660LBA3"/>
<dbReference type="InterPro" id="IPR003406">
    <property type="entry name" value="Glyco_trans_14"/>
</dbReference>
<dbReference type="InterPro" id="IPR043538">
    <property type="entry name" value="XYLT"/>
</dbReference>
<evidence type="ECO:0000256" key="4">
    <source>
        <dbReference type="ARBA" id="ARBA00022679"/>
    </source>
</evidence>
<keyword evidence="7" id="KW-0256">Endoplasmic reticulum</keyword>
<keyword evidence="13" id="KW-0325">Glycoprotein</keyword>
<keyword evidence="8" id="KW-0735">Signal-anchor</keyword>
<protein>
    <recommendedName>
        <fullName evidence="14">Peptide O-xylosyltransferase</fullName>
    </recommendedName>
</protein>
<dbReference type="GO" id="GO:0015012">
    <property type="term" value="P:heparan sulfate proteoglycan biosynthetic process"/>
    <property type="evidence" value="ECO:0007669"/>
    <property type="project" value="TreeGrafter"/>
</dbReference>
<dbReference type="PANTHER" id="PTHR46025:SF3">
    <property type="entry name" value="XYLOSYLTRANSFERASE OXT"/>
    <property type="match status" value="1"/>
</dbReference>
<dbReference type="RefSeq" id="WP_170178940.1">
    <property type="nucleotide sequence ID" value="NZ_RBIL01000001.1"/>
</dbReference>
<name>A0A660LBA3_9ACTN</name>
<keyword evidence="11" id="KW-0472">Membrane</keyword>
<evidence type="ECO:0000313" key="16">
    <source>
        <dbReference type="Proteomes" id="UP000278962"/>
    </source>
</evidence>
<reference evidence="15 16" key="1">
    <citation type="submission" date="2018-10" db="EMBL/GenBank/DDBJ databases">
        <title>Genomic Encyclopedia of Archaeal and Bacterial Type Strains, Phase II (KMG-II): from individual species to whole genera.</title>
        <authorList>
            <person name="Goeker M."/>
        </authorList>
    </citation>
    <scope>NUCLEOTIDE SEQUENCE [LARGE SCALE GENOMIC DNA]</scope>
    <source>
        <strain evidence="15 16">DSM 14954</strain>
    </source>
</reference>
<keyword evidence="10" id="KW-0333">Golgi apparatus</keyword>
<keyword evidence="3" id="KW-0328">Glycosyltransferase</keyword>
<evidence type="ECO:0000256" key="10">
    <source>
        <dbReference type="ARBA" id="ARBA00023034"/>
    </source>
</evidence>
<accession>A0A660LBA3</accession>
<keyword evidence="6" id="KW-0479">Metal-binding</keyword>
<sequence>MSTAYVVISHRQPDQVLRLARTLRTGSPSCTLVMHHDDRHVALDETALAALGGVERVLPPTPVAWGWTSQLDMLVRCLRHALDRVDFDWLVVLSGQDYPIRPLETSERELRERPWDAYVETVPVEPPAWSRAEPDEFARRYFYRYRAIRPPGPALRRAVSAARPLLTLREMPWGTVLGVRGRRLSEHTQRGADWLTLSRAAVETVVDGDPVLMRHYRRALMPTESYPHTVLYTTVGMQLSGDTRRFTRWEPGSPNPAVLGVADLDAMLASGNDFARKFDPDVDARVLDELDRVVLG</sequence>
<comment type="subcellular location">
    <subcellularLocation>
        <location evidence="2">Endoplasmic reticulum membrane</location>
        <topology evidence="2">Single-pass type II membrane protein</topology>
    </subcellularLocation>
    <subcellularLocation>
        <location evidence="1">Golgi apparatus membrane</location>
        <topology evidence="1">Single-pass type II membrane protein</topology>
    </subcellularLocation>
</comment>
<keyword evidence="5" id="KW-0812">Transmembrane</keyword>
<dbReference type="Pfam" id="PF02485">
    <property type="entry name" value="Branch"/>
    <property type="match status" value="2"/>
</dbReference>
<evidence type="ECO:0000256" key="11">
    <source>
        <dbReference type="ARBA" id="ARBA00023136"/>
    </source>
</evidence>
<evidence type="ECO:0000256" key="3">
    <source>
        <dbReference type="ARBA" id="ARBA00022676"/>
    </source>
</evidence>
<evidence type="ECO:0000256" key="13">
    <source>
        <dbReference type="ARBA" id="ARBA00023180"/>
    </source>
</evidence>
<dbReference type="EMBL" id="RBIL01000001">
    <property type="protein sequence ID" value="RKQ91869.1"/>
    <property type="molecule type" value="Genomic_DNA"/>
</dbReference>
<evidence type="ECO:0000256" key="1">
    <source>
        <dbReference type="ARBA" id="ARBA00004323"/>
    </source>
</evidence>
<evidence type="ECO:0000313" key="15">
    <source>
        <dbReference type="EMBL" id="RKQ91869.1"/>
    </source>
</evidence>
<keyword evidence="4" id="KW-0808">Transferase</keyword>
<keyword evidence="12" id="KW-1015">Disulfide bond</keyword>
<evidence type="ECO:0000256" key="9">
    <source>
        <dbReference type="ARBA" id="ARBA00022989"/>
    </source>
</evidence>
<dbReference type="GO" id="GO:0016020">
    <property type="term" value="C:membrane"/>
    <property type="evidence" value="ECO:0007669"/>
    <property type="project" value="InterPro"/>
</dbReference>
<evidence type="ECO:0000256" key="6">
    <source>
        <dbReference type="ARBA" id="ARBA00022723"/>
    </source>
</evidence>
<keyword evidence="16" id="KW-1185">Reference proteome</keyword>
<keyword evidence="9" id="KW-1133">Transmembrane helix</keyword>
<dbReference type="PANTHER" id="PTHR46025">
    <property type="entry name" value="XYLOSYLTRANSFERASE OXT"/>
    <property type="match status" value="1"/>
</dbReference>
<evidence type="ECO:0000256" key="2">
    <source>
        <dbReference type="ARBA" id="ARBA00004648"/>
    </source>
</evidence>
<proteinExistence type="predicted"/>
<evidence type="ECO:0000256" key="14">
    <source>
        <dbReference type="ARBA" id="ARBA00042865"/>
    </source>
</evidence>
<gene>
    <name evidence="15" type="ORF">C8N24_1702</name>
</gene>